<sequence length="67" mass="7536">MQVELFEPSREQLPPDLRPDSLAPEPWVHDIRDFALSVSSAPDMQFPHADNVALDARGVSEPLLRPM</sequence>
<comment type="caution">
    <text evidence="1">The sequence shown here is derived from an EMBL/GenBank/DDBJ whole genome shotgun (WGS) entry which is preliminary data.</text>
</comment>
<name>A0ABP6FA85_9ACTN</name>
<keyword evidence="2" id="KW-1185">Reference proteome</keyword>
<organism evidence="1 2">
    <name type="scientific">Nonomuraea recticatena</name>
    <dbReference type="NCBI Taxonomy" id="46178"/>
    <lineage>
        <taxon>Bacteria</taxon>
        <taxon>Bacillati</taxon>
        <taxon>Actinomycetota</taxon>
        <taxon>Actinomycetes</taxon>
        <taxon>Streptosporangiales</taxon>
        <taxon>Streptosporangiaceae</taxon>
        <taxon>Nonomuraea</taxon>
    </lineage>
</organism>
<dbReference type="EMBL" id="BAAATE010000029">
    <property type="protein sequence ID" value="GAA2687953.1"/>
    <property type="molecule type" value="Genomic_DNA"/>
</dbReference>
<reference evidence="2" key="1">
    <citation type="journal article" date="2019" name="Int. J. Syst. Evol. Microbiol.">
        <title>The Global Catalogue of Microorganisms (GCM) 10K type strain sequencing project: providing services to taxonomists for standard genome sequencing and annotation.</title>
        <authorList>
            <consortium name="The Broad Institute Genomics Platform"/>
            <consortium name="The Broad Institute Genome Sequencing Center for Infectious Disease"/>
            <person name="Wu L."/>
            <person name="Ma J."/>
        </authorList>
    </citation>
    <scope>NUCLEOTIDE SEQUENCE [LARGE SCALE GENOMIC DNA]</scope>
    <source>
        <strain evidence="2">JCM 6835</strain>
    </source>
</reference>
<dbReference type="Proteomes" id="UP001501666">
    <property type="component" value="Unassembled WGS sequence"/>
</dbReference>
<evidence type="ECO:0000313" key="1">
    <source>
        <dbReference type="EMBL" id="GAA2687953.1"/>
    </source>
</evidence>
<proteinExistence type="predicted"/>
<accession>A0ABP6FA85</accession>
<evidence type="ECO:0000313" key="2">
    <source>
        <dbReference type="Proteomes" id="UP001501666"/>
    </source>
</evidence>
<gene>
    <name evidence="1" type="ORF">GCM10010412_076260</name>
</gene>
<protein>
    <submittedName>
        <fullName evidence="1">Uncharacterized protein</fullName>
    </submittedName>
</protein>